<evidence type="ECO:0000313" key="4">
    <source>
        <dbReference type="Proteomes" id="UP000240010"/>
    </source>
</evidence>
<organism evidence="3 4">
    <name type="scientific">Methylobacter tundripaludum</name>
    <dbReference type="NCBI Taxonomy" id="173365"/>
    <lineage>
        <taxon>Bacteria</taxon>
        <taxon>Pseudomonadati</taxon>
        <taxon>Pseudomonadota</taxon>
        <taxon>Gammaproteobacteria</taxon>
        <taxon>Methylococcales</taxon>
        <taxon>Methylococcaceae</taxon>
        <taxon>Methylobacter</taxon>
    </lineage>
</organism>
<evidence type="ECO:0000259" key="2">
    <source>
        <dbReference type="Pfam" id="PF13938"/>
    </source>
</evidence>
<dbReference type="InterPro" id="IPR007161">
    <property type="entry name" value="DUF364"/>
</dbReference>
<dbReference type="AlphaFoldDB" id="A0A2S6H9A4"/>
<dbReference type="Proteomes" id="UP000240010">
    <property type="component" value="Unassembled WGS sequence"/>
</dbReference>
<dbReference type="EMBL" id="PTIZ01000012">
    <property type="protein sequence ID" value="PPK73996.1"/>
    <property type="molecule type" value="Genomic_DNA"/>
</dbReference>
<evidence type="ECO:0000313" key="3">
    <source>
        <dbReference type="EMBL" id="PPK73996.1"/>
    </source>
</evidence>
<dbReference type="Pfam" id="PF04016">
    <property type="entry name" value="DUF364"/>
    <property type="match status" value="1"/>
</dbReference>
<feature type="domain" description="DUF4213" evidence="2">
    <location>
        <begin position="8"/>
        <end position="85"/>
    </location>
</feature>
<name>A0A2S6H9A4_9GAMM</name>
<accession>A0A2S6H9A4</accession>
<reference evidence="3 4" key="1">
    <citation type="submission" date="2018-02" db="EMBL/GenBank/DDBJ databases">
        <title>Subsurface microbial communities from deep shales in Ohio and West Virginia, USA.</title>
        <authorList>
            <person name="Wrighton K."/>
        </authorList>
    </citation>
    <scope>NUCLEOTIDE SEQUENCE [LARGE SCALE GENOMIC DNA]</scope>
    <source>
        <strain evidence="3 4">OWC-DMM</strain>
    </source>
</reference>
<evidence type="ECO:0008006" key="5">
    <source>
        <dbReference type="Google" id="ProtNLM"/>
    </source>
</evidence>
<sequence>MENPARIYELLLDYAGSDTQVTELSIGPVWTVCKAQHTGLAMSPGIPTRTLSWPGTLAGRTLAELAGWITDWEPYKATVAMAAINCSLNRYEPPSGITLLPAPDSANLAVFEHFLPRLQGKKVVVVGRYPGIERYADQINLSIIERQPMQGDYPDPACEFLLPNADWVFLTASSITNKTFPRLAELAGHATTVLMGPTVPWLPELHEFGIDYLAGIEVIDPVKLYQTVAEGGGVRIFDDTVRYRIVDLTPGNSMMWLKSQIAQDYADRQQLNLAMEQWYSTGKKGRFPEFNRLNRITTKLSRMDSSYKRLWDVHSNALPNQINAS</sequence>
<proteinExistence type="predicted"/>
<protein>
    <recommendedName>
        <fullName evidence="5">DUF364 domain-containing protein</fullName>
    </recommendedName>
</protein>
<dbReference type="Gene3D" id="3.30.390.100">
    <property type="match status" value="1"/>
</dbReference>
<dbReference type="Pfam" id="PF13938">
    <property type="entry name" value="DUF4213"/>
    <property type="match status" value="1"/>
</dbReference>
<feature type="domain" description="Putative heavy-metal chelation" evidence="1">
    <location>
        <begin position="110"/>
        <end position="246"/>
    </location>
</feature>
<gene>
    <name evidence="3" type="ORF">B0F87_11247</name>
</gene>
<evidence type="ECO:0000259" key="1">
    <source>
        <dbReference type="Pfam" id="PF04016"/>
    </source>
</evidence>
<dbReference type="SUPFAM" id="SSF159713">
    <property type="entry name" value="Dhaf3308-like"/>
    <property type="match status" value="1"/>
</dbReference>
<comment type="caution">
    <text evidence="3">The sequence shown here is derived from an EMBL/GenBank/DDBJ whole genome shotgun (WGS) entry which is preliminary data.</text>
</comment>
<dbReference type="Gene3D" id="3.40.50.11590">
    <property type="match status" value="1"/>
</dbReference>
<dbReference type="RefSeq" id="WP_104430109.1">
    <property type="nucleotide sequence ID" value="NZ_PTIZ01000012.1"/>
</dbReference>
<dbReference type="InterPro" id="IPR025251">
    <property type="entry name" value="DUF4213"/>
</dbReference>